<evidence type="ECO:0000256" key="2">
    <source>
        <dbReference type="ARBA" id="ARBA00022729"/>
    </source>
</evidence>
<gene>
    <name evidence="4" type="ORF">F5544_43570</name>
</gene>
<dbReference type="EMBL" id="CP046172">
    <property type="protein sequence ID" value="QIS16517.1"/>
    <property type="molecule type" value="Genomic_DNA"/>
</dbReference>
<feature type="domain" description="Periplasmic binding protein" evidence="3">
    <location>
        <begin position="44"/>
        <end position="306"/>
    </location>
</feature>
<dbReference type="PANTHER" id="PTHR30036:SF1">
    <property type="entry name" value="D-XYLOSE-BINDING PERIPLASMIC PROTEIN"/>
    <property type="match status" value="1"/>
</dbReference>
<evidence type="ECO:0000259" key="3">
    <source>
        <dbReference type="Pfam" id="PF13407"/>
    </source>
</evidence>
<dbReference type="CDD" id="cd19995">
    <property type="entry name" value="PBP1_ABC_xylose_binding-like"/>
    <property type="match status" value="1"/>
</dbReference>
<reference evidence="4 5" key="1">
    <citation type="journal article" date="2019" name="ACS Chem. Biol.">
        <title>Identification and Mobilization of a Cryptic Antibiotic Biosynthesis Gene Locus from a Human-Pathogenic Nocardia Isolate.</title>
        <authorList>
            <person name="Herisse M."/>
            <person name="Ishida K."/>
            <person name="Porter J.L."/>
            <person name="Howden B."/>
            <person name="Hertweck C."/>
            <person name="Stinear T.P."/>
            <person name="Pidot S.J."/>
        </authorList>
    </citation>
    <scope>NUCLEOTIDE SEQUENCE [LARGE SCALE GENOMIC DNA]</scope>
    <source>
        <strain evidence="4 5">AUSMDU00012717</strain>
    </source>
</reference>
<name>A0A6G9YTR9_9NOCA</name>
<dbReference type="InterPro" id="IPR050555">
    <property type="entry name" value="Bact_Solute-Bind_Prot2"/>
</dbReference>
<proteinExistence type="predicted"/>
<dbReference type="SUPFAM" id="SSF53822">
    <property type="entry name" value="Periplasmic binding protein-like I"/>
    <property type="match status" value="1"/>
</dbReference>
<keyword evidence="5" id="KW-1185">Reference proteome</keyword>
<dbReference type="Proteomes" id="UP000503540">
    <property type="component" value="Chromosome"/>
</dbReference>
<accession>A0A6G9YTR9</accession>
<dbReference type="KEGG" id="nah:F5544_43570"/>
<dbReference type="InterPro" id="IPR028082">
    <property type="entry name" value="Peripla_BP_I"/>
</dbReference>
<dbReference type="Gene3D" id="3.40.50.2300">
    <property type="match status" value="2"/>
</dbReference>
<keyword evidence="2" id="KW-0732">Signal</keyword>
<organism evidence="4 5">
    <name type="scientific">Nocardia arthritidis</name>
    <dbReference type="NCBI Taxonomy" id="228602"/>
    <lineage>
        <taxon>Bacteria</taxon>
        <taxon>Bacillati</taxon>
        <taxon>Actinomycetota</taxon>
        <taxon>Actinomycetes</taxon>
        <taxon>Mycobacteriales</taxon>
        <taxon>Nocardiaceae</taxon>
        <taxon>Nocardia</taxon>
    </lineage>
</organism>
<dbReference type="Pfam" id="PF13407">
    <property type="entry name" value="Peripla_BP_4"/>
    <property type="match status" value="1"/>
</dbReference>
<evidence type="ECO:0000313" key="5">
    <source>
        <dbReference type="Proteomes" id="UP000503540"/>
    </source>
</evidence>
<dbReference type="InterPro" id="IPR025997">
    <property type="entry name" value="SBP_2_dom"/>
</dbReference>
<dbReference type="GO" id="GO:0030288">
    <property type="term" value="C:outer membrane-bounded periplasmic space"/>
    <property type="evidence" value="ECO:0007669"/>
    <property type="project" value="TreeGrafter"/>
</dbReference>
<comment type="subcellular location">
    <subcellularLocation>
        <location evidence="1">Cell envelope</location>
    </subcellularLocation>
</comment>
<evidence type="ECO:0000256" key="1">
    <source>
        <dbReference type="ARBA" id="ARBA00004196"/>
    </source>
</evidence>
<dbReference type="AlphaFoldDB" id="A0A6G9YTR9"/>
<dbReference type="PANTHER" id="PTHR30036">
    <property type="entry name" value="D-XYLOSE-BINDING PERIPLASMIC PROTEIN"/>
    <property type="match status" value="1"/>
</dbReference>
<dbReference type="GO" id="GO:0030246">
    <property type="term" value="F:carbohydrate binding"/>
    <property type="evidence" value="ECO:0007669"/>
    <property type="project" value="TreeGrafter"/>
</dbReference>
<sequence>MVNLSRHGDLMRRITLSLVAIAVLVPVAGCGTGDGKSNGDNPTIALLLPESKTTRYEAFDRPLFEAKVKQLCDKCKVLYFNADQDAAKQQGQFESALTQGANVIVLDAVDADSVAPQVNKAKQKKIPVLAYDRLIAKTGYDYYVSFDNVKVGKVQGEALLAELAKRGTTDKGQIIVLNGAPTDPSAGDYKTGAHQALDGKVKIGREFDTPDWSPDKAQQETEQAITALGKDQIVGVYSANDGMAGGAVAALKRAGFATLPPLTGQDGELAAVQRILTGEQTMTIYLNYRAQAEKSAELAVALAKGEHPEAPAKTNNGAADIPSFLLEAIAVNKANVKDTIVKDGLYTVADICTPDVATACRAAGLE</sequence>
<protein>
    <submittedName>
        <fullName evidence="4">Substrate-binding domain-containing protein</fullName>
    </submittedName>
</protein>
<evidence type="ECO:0000313" key="4">
    <source>
        <dbReference type="EMBL" id="QIS16517.1"/>
    </source>
</evidence>